<dbReference type="SFLD" id="SFLDG01135">
    <property type="entry name" value="C1.5.6:_HAD__Beta-PGM__Phospha"/>
    <property type="match status" value="1"/>
</dbReference>
<dbReference type="InterPro" id="IPR006439">
    <property type="entry name" value="HAD-SF_hydro_IA"/>
</dbReference>
<evidence type="ECO:0000313" key="5">
    <source>
        <dbReference type="EMBL" id="PSM51673.1"/>
    </source>
</evidence>
<evidence type="ECO:0000256" key="1">
    <source>
        <dbReference type="ARBA" id="ARBA00000830"/>
    </source>
</evidence>
<comment type="similarity">
    <text evidence="3">Belongs to the HAD-like hydrolase superfamily. CbbY/CbbZ/Gph/YieH family.</text>
</comment>
<dbReference type="InterPro" id="IPR023198">
    <property type="entry name" value="PGP-like_dom2"/>
</dbReference>
<dbReference type="SFLD" id="SFLDG01129">
    <property type="entry name" value="C1.5:_HAD__Beta-PGM__Phosphata"/>
    <property type="match status" value="1"/>
</dbReference>
<dbReference type="InterPro" id="IPR050155">
    <property type="entry name" value="HAD-like_hydrolase_sf"/>
</dbReference>
<dbReference type="InterPro" id="IPR023214">
    <property type="entry name" value="HAD_sf"/>
</dbReference>
<dbReference type="Gene3D" id="1.10.150.240">
    <property type="entry name" value="Putative phosphatase, domain 2"/>
    <property type="match status" value="1"/>
</dbReference>
<organism evidence="5 6">
    <name type="scientific">Campylobacter blaseri</name>
    <dbReference type="NCBI Taxonomy" id="2042961"/>
    <lineage>
        <taxon>Bacteria</taxon>
        <taxon>Pseudomonadati</taxon>
        <taxon>Campylobacterota</taxon>
        <taxon>Epsilonproteobacteria</taxon>
        <taxon>Campylobacterales</taxon>
        <taxon>Campylobacteraceae</taxon>
        <taxon>Campylobacter</taxon>
    </lineage>
</organism>
<gene>
    <name evidence="5" type="ORF">CQ405_05950</name>
</gene>
<dbReference type="GO" id="GO:0008967">
    <property type="term" value="F:phosphoglycolate phosphatase activity"/>
    <property type="evidence" value="ECO:0007669"/>
    <property type="project" value="UniProtKB-EC"/>
</dbReference>
<dbReference type="InterPro" id="IPR036412">
    <property type="entry name" value="HAD-like_sf"/>
</dbReference>
<dbReference type="SFLD" id="SFLDS00003">
    <property type="entry name" value="Haloacid_Dehalogenase"/>
    <property type="match status" value="1"/>
</dbReference>
<dbReference type="PANTHER" id="PTHR43434:SF1">
    <property type="entry name" value="PHOSPHOGLYCOLATE PHOSPHATASE"/>
    <property type="match status" value="1"/>
</dbReference>
<dbReference type="RefSeq" id="WP_106871685.1">
    <property type="nucleotide sequence ID" value="NZ_CP053841.1"/>
</dbReference>
<dbReference type="Gene3D" id="3.40.50.1000">
    <property type="entry name" value="HAD superfamily/HAD-like"/>
    <property type="match status" value="1"/>
</dbReference>
<evidence type="ECO:0000256" key="3">
    <source>
        <dbReference type="ARBA" id="ARBA00006171"/>
    </source>
</evidence>
<comment type="catalytic activity">
    <reaction evidence="1">
        <text>2-phosphoglycolate + H2O = glycolate + phosphate</text>
        <dbReference type="Rhea" id="RHEA:14369"/>
        <dbReference type="ChEBI" id="CHEBI:15377"/>
        <dbReference type="ChEBI" id="CHEBI:29805"/>
        <dbReference type="ChEBI" id="CHEBI:43474"/>
        <dbReference type="ChEBI" id="CHEBI:58033"/>
        <dbReference type="EC" id="3.1.3.18"/>
    </reaction>
</comment>
<dbReference type="GO" id="GO:0005829">
    <property type="term" value="C:cytosol"/>
    <property type="evidence" value="ECO:0007669"/>
    <property type="project" value="TreeGrafter"/>
</dbReference>
<dbReference type="AlphaFoldDB" id="A0A2P8QZJ6"/>
<reference evidence="6" key="1">
    <citation type="submission" date="2017-10" db="EMBL/GenBank/DDBJ databases">
        <title>Campylobacter species from seals.</title>
        <authorList>
            <person name="Gilbert M.J."/>
            <person name="Zomer A.L."/>
            <person name="Timmerman A.J."/>
            <person name="Duim B."/>
            <person name="Wagenaar J.A."/>
        </authorList>
    </citation>
    <scope>NUCLEOTIDE SEQUENCE [LARGE SCALE GENOMIC DNA]</scope>
    <source>
        <strain evidence="6">17S00004-5</strain>
    </source>
</reference>
<dbReference type="NCBIfam" id="TIGR01549">
    <property type="entry name" value="HAD-SF-IA-v1"/>
    <property type="match status" value="1"/>
</dbReference>
<dbReference type="OrthoDB" id="9792518at2"/>
<proteinExistence type="inferred from homology"/>
<sequence>MKAIIFDMDGTLIDSKKAIEATINEMRKSIGLEPNLDSDFIVEIINNPEKNYIKEFYGLDSITIEQKINFEKSFRKNYDLYAKAYDGIKEMLEKCREKGYLITLASNAPKDSLQAILKKTGIIEYFDLIEGASKDTPQKPDPTMLNLVMKELKNEYGNNVKGCFVGDSIKDEEAAINAKMPYIQVTWGFGRDSNKYQNVSEVDKLVDEISAIF</sequence>
<evidence type="ECO:0000256" key="4">
    <source>
        <dbReference type="ARBA" id="ARBA00013078"/>
    </source>
</evidence>
<name>A0A2P8QZJ6_9BACT</name>
<dbReference type="Proteomes" id="UP000240535">
    <property type="component" value="Unassembled WGS sequence"/>
</dbReference>
<dbReference type="PANTHER" id="PTHR43434">
    <property type="entry name" value="PHOSPHOGLYCOLATE PHOSPHATASE"/>
    <property type="match status" value="1"/>
</dbReference>
<accession>A0A2P8QZJ6</accession>
<dbReference type="EMBL" id="PDHH01000005">
    <property type="protein sequence ID" value="PSM51673.1"/>
    <property type="molecule type" value="Genomic_DNA"/>
</dbReference>
<dbReference type="EC" id="3.1.3.18" evidence="4"/>
<dbReference type="InterPro" id="IPR041492">
    <property type="entry name" value="HAD_2"/>
</dbReference>
<dbReference type="PRINTS" id="PR00413">
    <property type="entry name" value="HADHALOGNASE"/>
</dbReference>
<dbReference type="GO" id="GO:0006281">
    <property type="term" value="P:DNA repair"/>
    <property type="evidence" value="ECO:0007669"/>
    <property type="project" value="TreeGrafter"/>
</dbReference>
<evidence type="ECO:0000256" key="2">
    <source>
        <dbReference type="ARBA" id="ARBA00004818"/>
    </source>
</evidence>
<keyword evidence="6" id="KW-1185">Reference proteome</keyword>
<dbReference type="Pfam" id="PF13419">
    <property type="entry name" value="HAD_2"/>
    <property type="match status" value="1"/>
</dbReference>
<protein>
    <recommendedName>
        <fullName evidence="4">phosphoglycolate phosphatase</fullName>
        <ecNumber evidence="4">3.1.3.18</ecNumber>
    </recommendedName>
</protein>
<evidence type="ECO:0000313" key="6">
    <source>
        <dbReference type="Proteomes" id="UP000240535"/>
    </source>
</evidence>
<comment type="caution">
    <text evidence="5">The sequence shown here is derived from an EMBL/GenBank/DDBJ whole genome shotgun (WGS) entry which is preliminary data.</text>
</comment>
<comment type="pathway">
    <text evidence="2">Organic acid metabolism; glycolate biosynthesis; glycolate from 2-phosphoglycolate: step 1/1.</text>
</comment>
<dbReference type="SUPFAM" id="SSF56784">
    <property type="entry name" value="HAD-like"/>
    <property type="match status" value="1"/>
</dbReference>